<dbReference type="OrthoDB" id="9774475at2"/>
<evidence type="ECO:0000259" key="1">
    <source>
        <dbReference type="Pfam" id="PF01507"/>
    </source>
</evidence>
<protein>
    <submittedName>
        <fullName evidence="2">Phosphoadenosine phosphosulfate reductase family protein</fullName>
    </submittedName>
</protein>
<dbReference type="EMBL" id="FRBL01000002">
    <property type="protein sequence ID" value="SHL11690.1"/>
    <property type="molecule type" value="Genomic_DNA"/>
</dbReference>
<dbReference type="STRING" id="1419482.SAMN05444266_10297"/>
<dbReference type="AlphaFoldDB" id="A0A1M6Y0E4"/>
<organism evidence="2 3">
    <name type="scientific">Chitinophaga jiangningensis</name>
    <dbReference type="NCBI Taxonomy" id="1419482"/>
    <lineage>
        <taxon>Bacteria</taxon>
        <taxon>Pseudomonadati</taxon>
        <taxon>Bacteroidota</taxon>
        <taxon>Chitinophagia</taxon>
        <taxon>Chitinophagales</taxon>
        <taxon>Chitinophagaceae</taxon>
        <taxon>Chitinophaga</taxon>
    </lineage>
</organism>
<proteinExistence type="predicted"/>
<accession>A0A1M6Y0E4</accession>
<feature type="domain" description="Phosphoadenosine phosphosulphate reductase" evidence="1">
    <location>
        <begin position="5"/>
        <end position="78"/>
    </location>
</feature>
<gene>
    <name evidence="2" type="ORF">SAMN05444266_10297</name>
</gene>
<dbReference type="Proteomes" id="UP000184420">
    <property type="component" value="Unassembled WGS sequence"/>
</dbReference>
<dbReference type="SUPFAM" id="SSF52402">
    <property type="entry name" value="Adenine nucleotide alpha hydrolases-like"/>
    <property type="match status" value="1"/>
</dbReference>
<dbReference type="InterPro" id="IPR002500">
    <property type="entry name" value="PAPS_reduct_dom"/>
</dbReference>
<evidence type="ECO:0000313" key="3">
    <source>
        <dbReference type="Proteomes" id="UP000184420"/>
    </source>
</evidence>
<dbReference type="GO" id="GO:0003824">
    <property type="term" value="F:catalytic activity"/>
    <property type="evidence" value="ECO:0007669"/>
    <property type="project" value="InterPro"/>
</dbReference>
<reference evidence="2 3" key="1">
    <citation type="submission" date="2016-11" db="EMBL/GenBank/DDBJ databases">
        <authorList>
            <person name="Jaros S."/>
            <person name="Januszkiewicz K."/>
            <person name="Wedrychowicz H."/>
        </authorList>
    </citation>
    <scope>NUCLEOTIDE SEQUENCE [LARGE SCALE GENOMIC DNA]</scope>
    <source>
        <strain evidence="2 3">DSM 27406</strain>
    </source>
</reference>
<dbReference type="RefSeq" id="WP_073078694.1">
    <property type="nucleotide sequence ID" value="NZ_FRBL01000002.1"/>
</dbReference>
<keyword evidence="3" id="KW-1185">Reference proteome</keyword>
<dbReference type="InterPro" id="IPR014729">
    <property type="entry name" value="Rossmann-like_a/b/a_fold"/>
</dbReference>
<sequence length="302" mass="35108">MKRKLIVSFSGGETSAFMSQWLWQHKSQEYEMQFVFANTGEEREETLEFIQQCSDYFGFPVTWIECEPESKTKYTIVDFFTASRRGEPFEKVIRKYGIPNIALPHCSRELKEVPITAFSKKIFRKHYSTAIGIRSDEVDRISPYAQKKKLIYPLISGGFHPGVNKVEVNLFWSKMPFRLRLKGYEGNCKWCWKKSLKKLLRIAKDDPAAFNFPLRMEKQFGNYIPPNRVSLLQQKGKSIALPITFFRNHISAEEILLSARSANPIIRDDNRIYTQQTTIPFIDFGDTDFVGGDSCEIFSDCR</sequence>
<dbReference type="Pfam" id="PF01507">
    <property type="entry name" value="PAPS_reduct"/>
    <property type="match status" value="1"/>
</dbReference>
<dbReference type="Gene3D" id="3.40.50.620">
    <property type="entry name" value="HUPs"/>
    <property type="match status" value="1"/>
</dbReference>
<name>A0A1M6Y0E4_9BACT</name>
<evidence type="ECO:0000313" key="2">
    <source>
        <dbReference type="EMBL" id="SHL11690.1"/>
    </source>
</evidence>